<sequence>MESVHELLVAAAAAEPAASARLFEAVYAELKRLAHSLLRHDGRIDGPDTTALMHESFWAWTAVAKHARPIARPFGYVGRVMHSVVIDHVRDQQTLKRGGG</sequence>
<protein>
    <submittedName>
        <fullName evidence="2">ECF sigma factor</fullName>
    </submittedName>
</protein>
<organism evidence="2 3">
    <name type="scientific">Roseateles saccharophilus</name>
    <name type="common">Pseudomonas saccharophila</name>
    <dbReference type="NCBI Taxonomy" id="304"/>
    <lineage>
        <taxon>Bacteria</taxon>
        <taxon>Pseudomonadati</taxon>
        <taxon>Pseudomonadota</taxon>
        <taxon>Betaproteobacteria</taxon>
        <taxon>Burkholderiales</taxon>
        <taxon>Sphaerotilaceae</taxon>
        <taxon>Roseateles</taxon>
    </lineage>
</organism>
<dbReference type="SUPFAM" id="SSF88946">
    <property type="entry name" value="Sigma2 domain of RNA polymerase sigma factors"/>
    <property type="match status" value="1"/>
</dbReference>
<dbReference type="InterPro" id="IPR013325">
    <property type="entry name" value="RNA_pol_sigma_r2"/>
</dbReference>
<dbReference type="RefSeq" id="WP_165917625.1">
    <property type="nucleotide sequence ID" value="NZ_CBCSGL010000020.1"/>
</dbReference>
<feature type="domain" description="RNA polymerase sigma-70 ECF-like HTH" evidence="1">
    <location>
        <begin position="1"/>
        <end position="100"/>
    </location>
</feature>
<accession>A0A4R3UNA5</accession>
<evidence type="ECO:0000313" key="3">
    <source>
        <dbReference type="Proteomes" id="UP000295110"/>
    </source>
</evidence>
<dbReference type="Gene3D" id="1.10.1740.10">
    <property type="match status" value="1"/>
</dbReference>
<dbReference type="InterPro" id="IPR053812">
    <property type="entry name" value="HTH_Sigma70_ECF-like"/>
</dbReference>
<name>A0A4R3UNA5_ROSSA</name>
<evidence type="ECO:0000313" key="2">
    <source>
        <dbReference type="EMBL" id="TCU92141.1"/>
    </source>
</evidence>
<dbReference type="AlphaFoldDB" id="A0A4R3UNA5"/>
<dbReference type="GO" id="GO:0003700">
    <property type="term" value="F:DNA-binding transcription factor activity"/>
    <property type="evidence" value="ECO:0007669"/>
    <property type="project" value="InterPro"/>
</dbReference>
<comment type="caution">
    <text evidence="2">The sequence shown here is derived from an EMBL/GenBank/DDBJ whole genome shotgun (WGS) entry which is preliminary data.</text>
</comment>
<proteinExistence type="predicted"/>
<gene>
    <name evidence="2" type="ORF">EV671_10236</name>
</gene>
<reference evidence="2 3" key="1">
    <citation type="submission" date="2019-03" db="EMBL/GenBank/DDBJ databases">
        <title>Genomic Encyclopedia of Type Strains, Phase IV (KMG-IV): sequencing the most valuable type-strain genomes for metagenomic binning, comparative biology and taxonomic classification.</title>
        <authorList>
            <person name="Goeker M."/>
        </authorList>
    </citation>
    <scope>NUCLEOTIDE SEQUENCE [LARGE SCALE GENOMIC DNA]</scope>
    <source>
        <strain evidence="2 3">DSM 654</strain>
    </source>
</reference>
<dbReference type="Pfam" id="PF07638">
    <property type="entry name" value="Sigma70_ECF"/>
    <property type="match status" value="1"/>
</dbReference>
<dbReference type="GO" id="GO:0006352">
    <property type="term" value="P:DNA-templated transcription initiation"/>
    <property type="evidence" value="ECO:0007669"/>
    <property type="project" value="InterPro"/>
</dbReference>
<keyword evidence="3" id="KW-1185">Reference proteome</keyword>
<evidence type="ECO:0000259" key="1">
    <source>
        <dbReference type="Pfam" id="PF07638"/>
    </source>
</evidence>
<dbReference type="Proteomes" id="UP000295110">
    <property type="component" value="Unassembled WGS sequence"/>
</dbReference>
<dbReference type="EMBL" id="SMBU01000023">
    <property type="protein sequence ID" value="TCU92141.1"/>
    <property type="molecule type" value="Genomic_DNA"/>
</dbReference>